<reference evidence="1 2" key="1">
    <citation type="journal article" date="2015" name="PLoS ONE">
        <title>Genome Sequence of Bacillus endophyticus and Analysis of Its Companion Mechanism in the Ketogulonigenium vulgare-Bacillus Strain Consortium.</title>
        <authorList>
            <person name="Jia N."/>
            <person name="Du J."/>
            <person name="Ding M.Z."/>
            <person name="Gao F."/>
            <person name="Yuan Y.J."/>
        </authorList>
    </citation>
    <scope>NUCLEOTIDE SEQUENCE [LARGE SCALE GENOMIC DNA]</scope>
    <source>
        <strain evidence="1 2">Hbe603</strain>
    </source>
</reference>
<protein>
    <submittedName>
        <fullName evidence="1">Uncharacterized protein</fullName>
    </submittedName>
</protein>
<gene>
    <name evidence="1" type="ORF">BEH_03950</name>
</gene>
<dbReference type="Proteomes" id="UP000036202">
    <property type="component" value="Chromosome"/>
</dbReference>
<keyword evidence="2" id="KW-1185">Reference proteome</keyword>
<reference evidence="2" key="2">
    <citation type="submission" date="2015-06" db="EMBL/GenBank/DDBJ databases">
        <title>Genome Sequence of Bacillus endophyticus and Analysis of its Companion Mechanism in the Ketogulonigenium vulgare-Bacillus strain Consortium.</title>
        <authorList>
            <person name="Jia N."/>
            <person name="Du J."/>
            <person name="Ding M.-Z."/>
            <person name="Gao F."/>
            <person name="Yuan Y.-J."/>
        </authorList>
    </citation>
    <scope>NUCLEOTIDE SEQUENCE [LARGE SCALE GENOMIC DNA]</scope>
    <source>
        <strain evidence="2">Hbe603</strain>
    </source>
</reference>
<dbReference type="InterPro" id="IPR025439">
    <property type="entry name" value="Spore_coat_CotO"/>
</dbReference>
<proteinExistence type="predicted"/>
<organism evidence="1 2">
    <name type="scientific">Priestia filamentosa</name>
    <dbReference type="NCBI Taxonomy" id="1402861"/>
    <lineage>
        <taxon>Bacteria</taxon>
        <taxon>Bacillati</taxon>
        <taxon>Bacillota</taxon>
        <taxon>Bacilli</taxon>
        <taxon>Bacillales</taxon>
        <taxon>Bacillaceae</taxon>
        <taxon>Priestia</taxon>
    </lineage>
</organism>
<dbReference type="Pfam" id="PF14153">
    <property type="entry name" value="Spore_coat_CotO"/>
    <property type="match status" value="1"/>
</dbReference>
<evidence type="ECO:0000313" key="2">
    <source>
        <dbReference type="Proteomes" id="UP000036202"/>
    </source>
</evidence>
<evidence type="ECO:0000313" key="1">
    <source>
        <dbReference type="EMBL" id="AKO91335.1"/>
    </source>
</evidence>
<sequence>MEGEKSLKKFNNEGENTPLMYIVQPEMIEKPKRSMQSVYQNSFFKKVKKTRDEREKVASLSKALEVVQNPLAEKEKEKKENKMFQKMSIEEKAAFLADFPPHLSQPVCQVETKERTYSGTIVKVEDKTLYMINPAKTEQTVVPTSEVKDITILKI</sequence>
<accession>A0A0H4KCJ3</accession>
<dbReference type="EMBL" id="CP011974">
    <property type="protein sequence ID" value="AKO91335.1"/>
    <property type="molecule type" value="Genomic_DNA"/>
</dbReference>
<accession>A0A231S8H5</accession>
<dbReference type="PATRIC" id="fig|135735.6.peg.749"/>
<name>A0A0H4KCJ3_9BACI</name>
<dbReference type="KEGG" id="beo:BEH_03950"/>
<dbReference type="AlphaFoldDB" id="A0A0H4KCJ3"/>